<sequence>MQMHQLQPSGPRIPRETEFCRGCNAHLTLDDPMSMKEAKTNLLHYAPRREPPYNNKQFIYEGYYRDPPTKWERRTEFSRTDLTPNPSEHDMKVIKDSLLLLQQYFHGKEKLKLEDISRLDAVLELIPVDTYFPHIPMYPVGELQCEECTICAKFVFIYRRVCCGYSVCFDCLHRYYTSKMKKKQLRIKCCNPNCFEFAHSNEILAHLANNCLCHKTCPRCNRHTKLQEVPQLPVDLNYPRMICPTCGLFWCFRCGTEDHHGLTCEQNDKIWLRQSFEDQHSYSQKCPNCKVYVEKIFPSDRMHCTQCNIDFCYQCGNEYKKLMFFGDHSSKLSIFGCKMCFKADQPFQRMAIRGVIFGGKVIVVSVLVAVALCAGALAVASSVIGLHMHKGICLLRSWRKKPTPPEDHVLNND</sequence>
<reference evidence="11" key="1">
    <citation type="submission" date="2020-08" db="EMBL/GenBank/DDBJ databases">
        <title>Multicomponent nature underlies the extraordinary mechanical properties of spider dragline silk.</title>
        <authorList>
            <person name="Kono N."/>
            <person name="Nakamura H."/>
            <person name="Mori M."/>
            <person name="Yoshida Y."/>
            <person name="Ohtoshi R."/>
            <person name="Malay A.D."/>
            <person name="Moran D.A.P."/>
            <person name="Tomita M."/>
            <person name="Numata K."/>
            <person name="Arakawa K."/>
        </authorList>
    </citation>
    <scope>NUCLEOTIDE SEQUENCE</scope>
</reference>
<dbReference type="OrthoDB" id="69641at2759"/>
<dbReference type="GO" id="GO:0061630">
    <property type="term" value="F:ubiquitin protein ligase activity"/>
    <property type="evidence" value="ECO:0007669"/>
    <property type="project" value="UniProtKB-EC"/>
</dbReference>
<dbReference type="InterPro" id="IPR002867">
    <property type="entry name" value="IBR_dom"/>
</dbReference>
<keyword evidence="8" id="KW-0862">Zinc</keyword>
<evidence type="ECO:0000256" key="3">
    <source>
        <dbReference type="ARBA" id="ARBA00022679"/>
    </source>
</evidence>
<evidence type="ECO:0000256" key="4">
    <source>
        <dbReference type="ARBA" id="ARBA00022723"/>
    </source>
</evidence>
<evidence type="ECO:0000256" key="8">
    <source>
        <dbReference type="ARBA" id="ARBA00022833"/>
    </source>
</evidence>
<accession>A0A8X6XWJ3</accession>
<evidence type="ECO:0000256" key="9">
    <source>
        <dbReference type="SAM" id="Phobius"/>
    </source>
</evidence>
<keyword evidence="9" id="KW-0812">Transmembrane</keyword>
<evidence type="ECO:0000256" key="5">
    <source>
        <dbReference type="ARBA" id="ARBA00022737"/>
    </source>
</evidence>
<comment type="catalytic activity">
    <reaction evidence="1">
        <text>[E2 ubiquitin-conjugating enzyme]-S-ubiquitinyl-L-cysteine + [acceptor protein]-L-lysine = [E2 ubiquitin-conjugating enzyme]-L-cysteine + [acceptor protein]-N(6)-ubiquitinyl-L-lysine.</text>
        <dbReference type="EC" id="2.3.2.31"/>
    </reaction>
</comment>
<organism evidence="11 12">
    <name type="scientific">Trichonephila inaurata madagascariensis</name>
    <dbReference type="NCBI Taxonomy" id="2747483"/>
    <lineage>
        <taxon>Eukaryota</taxon>
        <taxon>Metazoa</taxon>
        <taxon>Ecdysozoa</taxon>
        <taxon>Arthropoda</taxon>
        <taxon>Chelicerata</taxon>
        <taxon>Arachnida</taxon>
        <taxon>Araneae</taxon>
        <taxon>Araneomorphae</taxon>
        <taxon>Entelegynae</taxon>
        <taxon>Araneoidea</taxon>
        <taxon>Nephilidae</taxon>
        <taxon>Trichonephila</taxon>
        <taxon>Trichonephila inaurata</taxon>
    </lineage>
</organism>
<dbReference type="PANTHER" id="PTHR11685">
    <property type="entry name" value="RBR FAMILY RING FINGER AND IBR DOMAIN-CONTAINING"/>
    <property type="match status" value="1"/>
</dbReference>
<keyword evidence="6" id="KW-0863">Zinc-finger</keyword>
<evidence type="ECO:0000256" key="1">
    <source>
        <dbReference type="ARBA" id="ARBA00001798"/>
    </source>
</evidence>
<evidence type="ECO:0000256" key="7">
    <source>
        <dbReference type="ARBA" id="ARBA00022786"/>
    </source>
</evidence>
<dbReference type="Pfam" id="PF01485">
    <property type="entry name" value="IBR"/>
    <property type="match status" value="1"/>
</dbReference>
<keyword evidence="5" id="KW-0677">Repeat</keyword>
<name>A0A8X6XWJ3_9ARAC</name>
<evidence type="ECO:0000313" key="11">
    <source>
        <dbReference type="EMBL" id="GFY61568.1"/>
    </source>
</evidence>
<proteinExistence type="predicted"/>
<dbReference type="EC" id="2.3.2.31" evidence="2"/>
<dbReference type="GO" id="GO:0008270">
    <property type="term" value="F:zinc ion binding"/>
    <property type="evidence" value="ECO:0007669"/>
    <property type="project" value="UniProtKB-KW"/>
</dbReference>
<keyword evidence="7" id="KW-0833">Ubl conjugation pathway</keyword>
<dbReference type="InterPro" id="IPR031127">
    <property type="entry name" value="E3_UB_ligase_RBR"/>
</dbReference>
<dbReference type="PROSITE" id="PS51873">
    <property type="entry name" value="TRIAD"/>
    <property type="match status" value="1"/>
</dbReference>
<keyword evidence="4" id="KW-0479">Metal-binding</keyword>
<dbReference type="InterPro" id="IPR044066">
    <property type="entry name" value="TRIAD_supradom"/>
</dbReference>
<evidence type="ECO:0000256" key="6">
    <source>
        <dbReference type="ARBA" id="ARBA00022771"/>
    </source>
</evidence>
<dbReference type="AlphaFoldDB" id="A0A8X6XWJ3"/>
<dbReference type="EMBL" id="BMAV01013701">
    <property type="protein sequence ID" value="GFY61568.1"/>
    <property type="molecule type" value="Genomic_DNA"/>
</dbReference>
<evidence type="ECO:0000256" key="2">
    <source>
        <dbReference type="ARBA" id="ARBA00012251"/>
    </source>
</evidence>
<dbReference type="Proteomes" id="UP000886998">
    <property type="component" value="Unassembled WGS sequence"/>
</dbReference>
<evidence type="ECO:0000259" key="10">
    <source>
        <dbReference type="PROSITE" id="PS51873"/>
    </source>
</evidence>
<feature type="domain" description="RING-type" evidence="10">
    <location>
        <begin position="144"/>
        <end position="341"/>
    </location>
</feature>
<gene>
    <name evidence="11" type="primary">Rnf217</name>
    <name evidence="11" type="ORF">TNIN_421531</name>
</gene>
<dbReference type="SUPFAM" id="SSF57850">
    <property type="entry name" value="RING/U-box"/>
    <property type="match status" value="2"/>
</dbReference>
<comment type="caution">
    <text evidence="11">The sequence shown here is derived from an EMBL/GenBank/DDBJ whole genome shotgun (WGS) entry which is preliminary data.</text>
</comment>
<keyword evidence="3" id="KW-0808">Transferase</keyword>
<keyword evidence="9" id="KW-0472">Membrane</keyword>
<keyword evidence="9" id="KW-1133">Transmembrane helix</keyword>
<protein>
    <recommendedName>
        <fullName evidence="2">RBR-type E3 ubiquitin transferase</fullName>
        <ecNumber evidence="2">2.3.2.31</ecNumber>
    </recommendedName>
</protein>
<dbReference type="Gene3D" id="1.20.120.1750">
    <property type="match status" value="1"/>
</dbReference>
<dbReference type="GO" id="GO:0016567">
    <property type="term" value="P:protein ubiquitination"/>
    <property type="evidence" value="ECO:0007669"/>
    <property type="project" value="InterPro"/>
</dbReference>
<evidence type="ECO:0000313" key="12">
    <source>
        <dbReference type="Proteomes" id="UP000886998"/>
    </source>
</evidence>
<feature type="transmembrane region" description="Helical" evidence="9">
    <location>
        <begin position="361"/>
        <end position="386"/>
    </location>
</feature>
<keyword evidence="12" id="KW-1185">Reference proteome</keyword>